<comment type="function">
    <text evidence="5">Member of a network of 50S ribosomal subunit biogenesis factors which assembles along the 30S-50S interface, preventing incorrect 23S rRNA structures from forming. Promotes peptidyl transferase center (PTC) maturation.</text>
</comment>
<feature type="coiled-coil region" evidence="6">
    <location>
        <begin position="93"/>
        <end position="120"/>
    </location>
</feature>
<evidence type="ECO:0000313" key="9">
    <source>
        <dbReference type="Proteomes" id="UP000477680"/>
    </source>
</evidence>
<accession>A0A6C0U339</accession>
<evidence type="ECO:0000256" key="3">
    <source>
        <dbReference type="ARBA" id="ARBA00022730"/>
    </source>
</evidence>
<dbReference type="AlphaFoldDB" id="A0A6C0U339"/>
<keyword evidence="4 5" id="KW-0694">RNA-binding</keyword>
<dbReference type="Proteomes" id="UP000477680">
    <property type="component" value="Chromosome"/>
</dbReference>
<dbReference type="KEGG" id="kim:G3T16_15450"/>
<keyword evidence="9" id="KW-1185">Reference proteome</keyword>
<comment type="similarity">
    <text evidence="5">Belongs to the DarP family.</text>
</comment>
<name>A0A6C0U339_9GAMM</name>
<keyword evidence="6" id="KW-0175">Coiled coil</keyword>
<dbReference type="PANTHER" id="PTHR38101">
    <property type="entry name" value="UPF0307 PROTEIN YJGA"/>
    <property type="match status" value="1"/>
</dbReference>
<dbReference type="CDD" id="cd16331">
    <property type="entry name" value="YjgA-like"/>
    <property type="match status" value="1"/>
</dbReference>
<evidence type="ECO:0000256" key="6">
    <source>
        <dbReference type="SAM" id="Coils"/>
    </source>
</evidence>
<sequence length="185" mass="21138">MSDHDSPSGDFDPAAGPSKSELKRRMTALQELGATLTRLSDKQLRRIPIADPRLLEAIAETRRINSNSARRRHLQFIGKLMRDIDPEPIQTALAELDRERESAAHRFQDLETVRDELLEQGLAGIDTIMLRWPGADRQHLRQLLLQSQRDQQRNKPPAARRKLFRYLRELEEAASPSFPAEGDEG</sequence>
<evidence type="ECO:0000256" key="4">
    <source>
        <dbReference type="ARBA" id="ARBA00022884"/>
    </source>
</evidence>
<dbReference type="GO" id="GO:1902626">
    <property type="term" value="P:assembly of large subunit precursor of preribosome"/>
    <property type="evidence" value="ECO:0007669"/>
    <property type="project" value="UniProtKB-UniRule"/>
</dbReference>
<dbReference type="PANTHER" id="PTHR38101:SF1">
    <property type="entry name" value="UPF0307 PROTEIN YJGA"/>
    <property type="match status" value="1"/>
</dbReference>
<dbReference type="HAMAP" id="MF_00765">
    <property type="entry name" value="DarP"/>
    <property type="match status" value="1"/>
</dbReference>
<dbReference type="NCBIfam" id="NF003593">
    <property type="entry name" value="PRK05255.1-1"/>
    <property type="match status" value="1"/>
</dbReference>
<keyword evidence="1 5" id="KW-0963">Cytoplasm</keyword>
<keyword evidence="2 5" id="KW-0690">Ribosome biogenesis</keyword>
<dbReference type="RefSeq" id="WP_163496016.1">
    <property type="nucleotide sequence ID" value="NZ_CP048711.1"/>
</dbReference>
<dbReference type="InterPro" id="IPR006839">
    <property type="entry name" value="DarP"/>
</dbReference>
<evidence type="ECO:0000256" key="2">
    <source>
        <dbReference type="ARBA" id="ARBA00022517"/>
    </source>
</evidence>
<evidence type="ECO:0000256" key="5">
    <source>
        <dbReference type="HAMAP-Rule" id="MF_00765"/>
    </source>
</evidence>
<dbReference type="GO" id="GO:0005829">
    <property type="term" value="C:cytosol"/>
    <property type="evidence" value="ECO:0007669"/>
    <property type="project" value="TreeGrafter"/>
</dbReference>
<proteinExistence type="inferred from homology"/>
<evidence type="ECO:0000256" key="1">
    <source>
        <dbReference type="ARBA" id="ARBA00022490"/>
    </source>
</evidence>
<dbReference type="InterPro" id="IPR023153">
    <property type="entry name" value="DarP_sf"/>
</dbReference>
<protein>
    <recommendedName>
        <fullName evidence="5">Dual-action ribosomal maturation protein DarP</fullName>
    </recommendedName>
    <alternativeName>
        <fullName evidence="5">Large ribosomal subunit assembly factor DarP</fullName>
    </alternativeName>
</protein>
<reference evidence="8 9" key="1">
    <citation type="submission" date="2020-02" db="EMBL/GenBank/DDBJ databases">
        <title>Genome sequencing for Kineobactrum sp. M2.</title>
        <authorList>
            <person name="Park S.-J."/>
        </authorList>
    </citation>
    <scope>NUCLEOTIDE SEQUENCE [LARGE SCALE GENOMIC DNA]</scope>
    <source>
        <strain evidence="8 9">M2</strain>
    </source>
</reference>
<feature type="region of interest" description="Disordered" evidence="7">
    <location>
        <begin position="1"/>
        <end position="23"/>
    </location>
</feature>
<evidence type="ECO:0000313" key="8">
    <source>
        <dbReference type="EMBL" id="QIB66582.1"/>
    </source>
</evidence>
<dbReference type="EMBL" id="CP048711">
    <property type="protein sequence ID" value="QIB66582.1"/>
    <property type="molecule type" value="Genomic_DNA"/>
</dbReference>
<keyword evidence="3 5" id="KW-0699">rRNA-binding</keyword>
<dbReference type="GO" id="GO:0019843">
    <property type="term" value="F:rRNA binding"/>
    <property type="evidence" value="ECO:0007669"/>
    <property type="project" value="UniProtKB-UniRule"/>
</dbReference>
<evidence type="ECO:0000256" key="7">
    <source>
        <dbReference type="SAM" id="MobiDB-lite"/>
    </source>
</evidence>
<dbReference type="PIRSF" id="PIRSF016183">
    <property type="entry name" value="UCP016183"/>
    <property type="match status" value="1"/>
</dbReference>
<dbReference type="Gene3D" id="1.10.60.30">
    <property type="entry name" value="PSPTO4464-like domains"/>
    <property type="match status" value="2"/>
</dbReference>
<gene>
    <name evidence="5" type="primary">darP</name>
    <name evidence="8" type="ORF">G3T16_15450</name>
</gene>
<comment type="subcellular location">
    <subcellularLocation>
        <location evidence="5">Cytoplasm</location>
    </subcellularLocation>
    <text evidence="5">Associates with late stage pre-50S ribosomal subunits.</text>
</comment>
<dbReference type="Pfam" id="PF04751">
    <property type="entry name" value="DarP"/>
    <property type="match status" value="1"/>
</dbReference>
<dbReference type="SUPFAM" id="SSF158710">
    <property type="entry name" value="PSPTO4464-like"/>
    <property type="match status" value="1"/>
</dbReference>
<dbReference type="GO" id="GO:0043022">
    <property type="term" value="F:ribosome binding"/>
    <property type="evidence" value="ECO:0007669"/>
    <property type="project" value="UniProtKB-UniRule"/>
</dbReference>
<organism evidence="8 9">
    <name type="scientific">Kineobactrum salinum</name>
    <dbReference type="NCBI Taxonomy" id="2708301"/>
    <lineage>
        <taxon>Bacteria</taxon>
        <taxon>Pseudomonadati</taxon>
        <taxon>Pseudomonadota</taxon>
        <taxon>Gammaproteobacteria</taxon>
        <taxon>Cellvibrionales</taxon>
        <taxon>Halieaceae</taxon>
        <taxon>Kineobactrum</taxon>
    </lineage>
</organism>